<gene>
    <name evidence="3" type="ORF">KA717_04210</name>
</gene>
<protein>
    <submittedName>
        <fullName evidence="3">Uncharacterized protein</fullName>
    </submittedName>
</protein>
<keyword evidence="2" id="KW-0812">Transmembrane</keyword>
<feature type="region of interest" description="Disordered" evidence="1">
    <location>
        <begin position="1"/>
        <end position="26"/>
    </location>
</feature>
<organism evidence="3">
    <name type="scientific">Woronichinia naegeliana WA131</name>
    <dbReference type="NCBI Taxonomy" id="2824559"/>
    <lineage>
        <taxon>Bacteria</taxon>
        <taxon>Bacillati</taxon>
        <taxon>Cyanobacteriota</taxon>
        <taxon>Cyanophyceae</taxon>
        <taxon>Synechococcales</taxon>
        <taxon>Coelosphaeriaceae</taxon>
        <taxon>Woronichinia</taxon>
    </lineage>
</organism>
<keyword evidence="2" id="KW-1133">Transmembrane helix</keyword>
<proteinExistence type="predicted"/>
<evidence type="ECO:0000256" key="1">
    <source>
        <dbReference type="SAM" id="MobiDB-lite"/>
    </source>
</evidence>
<dbReference type="EMBL" id="CP073041">
    <property type="protein sequence ID" value="UXE62077.1"/>
    <property type="molecule type" value="Genomic_DNA"/>
</dbReference>
<keyword evidence="2" id="KW-0472">Membrane</keyword>
<dbReference type="Proteomes" id="UP001065613">
    <property type="component" value="Chromosome"/>
</dbReference>
<feature type="transmembrane region" description="Helical" evidence="2">
    <location>
        <begin position="38"/>
        <end position="61"/>
    </location>
</feature>
<evidence type="ECO:0000256" key="2">
    <source>
        <dbReference type="SAM" id="Phobius"/>
    </source>
</evidence>
<sequence length="81" mass="9113">MVFPPPSNNGNSPLQQERDFSDLSPERKAAAQKQARKWFLILLTSGLLMGLIVALGIVQLLQKFGLAAKPDHPLRIERYRD</sequence>
<evidence type="ECO:0000313" key="3">
    <source>
        <dbReference type="EMBL" id="UXE62077.1"/>
    </source>
</evidence>
<reference evidence="3" key="1">
    <citation type="submission" date="2021-04" db="EMBL/GenBank/DDBJ databases">
        <title>Genome sequence of Woronichinia naegeliana from Washington state freshwater lake bloom.</title>
        <authorList>
            <person name="Dreher T.W."/>
        </authorList>
    </citation>
    <scope>NUCLEOTIDE SEQUENCE</scope>
    <source>
        <strain evidence="3">WA131</strain>
    </source>
</reference>
<name>A0A977KY98_9CYAN</name>
<dbReference type="KEGG" id="wna:KA717_04210"/>
<feature type="compositionally biased region" description="Basic and acidic residues" evidence="1">
    <location>
        <begin position="16"/>
        <end position="26"/>
    </location>
</feature>
<dbReference type="AlphaFoldDB" id="A0A977KY98"/>
<accession>A0A977KY98</accession>